<keyword evidence="1" id="KW-0472">Membrane</keyword>
<organism evidence="3 4">
    <name type="scientific">Agrilactobacillus yilanensis</name>
    <dbReference type="NCBI Taxonomy" id="2485997"/>
    <lineage>
        <taxon>Bacteria</taxon>
        <taxon>Bacillati</taxon>
        <taxon>Bacillota</taxon>
        <taxon>Bacilli</taxon>
        <taxon>Lactobacillales</taxon>
        <taxon>Lactobacillaceae</taxon>
        <taxon>Agrilactobacillus</taxon>
    </lineage>
</organism>
<evidence type="ECO:0000313" key="3">
    <source>
        <dbReference type="EMBL" id="MFD1672159.1"/>
    </source>
</evidence>
<accession>A0ABW4J901</accession>
<evidence type="ECO:0000259" key="2">
    <source>
        <dbReference type="PROSITE" id="PS50164"/>
    </source>
</evidence>
<dbReference type="Proteomes" id="UP001597267">
    <property type="component" value="Unassembled WGS sequence"/>
</dbReference>
<dbReference type="Gene3D" id="3.40.1440.10">
    <property type="entry name" value="GIY-YIG endonuclease"/>
    <property type="match status" value="1"/>
</dbReference>
<feature type="transmembrane region" description="Helical" evidence="1">
    <location>
        <begin position="51"/>
        <end position="73"/>
    </location>
</feature>
<comment type="caution">
    <text evidence="3">The sequence shown here is derived from an EMBL/GenBank/DDBJ whole genome shotgun (WGS) entry which is preliminary data.</text>
</comment>
<dbReference type="PROSITE" id="PS50164">
    <property type="entry name" value="GIY_YIG"/>
    <property type="match status" value="1"/>
</dbReference>
<feature type="domain" description="GIY-YIG" evidence="2">
    <location>
        <begin position="287"/>
        <end position="364"/>
    </location>
</feature>
<dbReference type="EMBL" id="JBHTOP010000022">
    <property type="protein sequence ID" value="MFD1672159.1"/>
    <property type="molecule type" value="Genomic_DNA"/>
</dbReference>
<keyword evidence="4" id="KW-1185">Reference proteome</keyword>
<reference evidence="4" key="1">
    <citation type="journal article" date="2019" name="Int. J. Syst. Evol. Microbiol.">
        <title>The Global Catalogue of Microorganisms (GCM) 10K type strain sequencing project: providing services to taxonomists for standard genome sequencing and annotation.</title>
        <authorList>
            <consortium name="The Broad Institute Genomics Platform"/>
            <consortium name="The Broad Institute Genome Sequencing Center for Infectious Disease"/>
            <person name="Wu L."/>
            <person name="Ma J."/>
        </authorList>
    </citation>
    <scope>NUCLEOTIDE SEQUENCE [LARGE SCALE GENOMIC DNA]</scope>
    <source>
        <strain evidence="4">CCM 8896</strain>
    </source>
</reference>
<sequence length="406" mass="47154">MILSHYKIKHRFGKLRWLFGTGIGASVVAFGMDIAGPLLAGSSPDNPAFKIIIWAVGALFVMIGSVIIGWQLYRLIKLLPFKGGIQAPTVRNRWYRRWWQSLKHQTLPHALRPKTHKRVYVMFRDSEQYTDYAQPFNEFVNLMNGRALPEVAQWQSEYQVLLTQIEQYGDDHQFNNQDLRQRSAQYKWPTLIWHNHYRALAVTLPDLNLYQHTMTRMYQALDTVADGGLWEFDYLNQIRYEQITLKGAAELRRMINQYARSHDGELNIEEMPENQTEQFGVANDHRDHYWCYVLLLANGRFYVGITNNPSRRMKEHQSGSGSKVTHNGQVVGMAALKDLGTMTYGAAERLEDEETLRLMTRYGVTNVRGGHWAIDETKNTIFRLLRQRGDILATHNISPYDMLWGD</sequence>
<dbReference type="SUPFAM" id="SSF82771">
    <property type="entry name" value="GIY-YIG endonuclease"/>
    <property type="match status" value="1"/>
</dbReference>
<keyword evidence="1" id="KW-0812">Transmembrane</keyword>
<dbReference type="InterPro" id="IPR035901">
    <property type="entry name" value="GIY-YIG_endonuc_sf"/>
</dbReference>
<feature type="transmembrane region" description="Helical" evidence="1">
    <location>
        <begin position="17"/>
        <end position="39"/>
    </location>
</feature>
<dbReference type="RefSeq" id="WP_125715808.1">
    <property type="nucleotide sequence ID" value="NZ_JBHTOP010000022.1"/>
</dbReference>
<gene>
    <name evidence="3" type="ORF">ACFQ5M_08625</name>
</gene>
<evidence type="ECO:0000256" key="1">
    <source>
        <dbReference type="SAM" id="Phobius"/>
    </source>
</evidence>
<evidence type="ECO:0000313" key="4">
    <source>
        <dbReference type="Proteomes" id="UP001597267"/>
    </source>
</evidence>
<name>A0ABW4J901_9LACO</name>
<keyword evidence="1" id="KW-1133">Transmembrane helix</keyword>
<dbReference type="InterPro" id="IPR000305">
    <property type="entry name" value="GIY-YIG_endonuc"/>
</dbReference>
<protein>
    <submittedName>
        <fullName evidence="3">GIY-YIG nuclease family protein</fullName>
    </submittedName>
</protein>
<proteinExistence type="predicted"/>
<dbReference type="Pfam" id="PF01541">
    <property type="entry name" value="GIY-YIG"/>
    <property type="match status" value="1"/>
</dbReference>